<keyword evidence="4" id="KW-1185">Reference proteome</keyword>
<dbReference type="OrthoDB" id="9801785at2"/>
<evidence type="ECO:0000259" key="2">
    <source>
        <dbReference type="Pfam" id="PF01370"/>
    </source>
</evidence>
<protein>
    <submittedName>
        <fullName evidence="3">UDP-glucose 4-epimerase</fullName>
    </submittedName>
</protein>
<name>A0A1H0TAU0_9PSEU</name>
<reference evidence="4" key="1">
    <citation type="submission" date="2016-10" db="EMBL/GenBank/DDBJ databases">
        <authorList>
            <person name="Varghese N."/>
            <person name="Submissions S."/>
        </authorList>
    </citation>
    <scope>NUCLEOTIDE SEQUENCE [LARGE SCALE GENOMIC DNA]</scope>
    <source>
        <strain evidence="4">IBRC-M 10655</strain>
    </source>
</reference>
<proteinExistence type="inferred from homology"/>
<comment type="similarity">
    <text evidence="1">Belongs to the NAD(P)-dependent epimerase/dehydratase family.</text>
</comment>
<dbReference type="Gene3D" id="3.90.25.10">
    <property type="entry name" value="UDP-galactose 4-epimerase, domain 1"/>
    <property type="match status" value="1"/>
</dbReference>
<evidence type="ECO:0000313" key="3">
    <source>
        <dbReference type="EMBL" id="SDP51147.1"/>
    </source>
</evidence>
<dbReference type="RefSeq" id="WP_091380482.1">
    <property type="nucleotide sequence ID" value="NZ_FNDV01000011.1"/>
</dbReference>
<dbReference type="STRING" id="504798.SAMN05421871_1117"/>
<accession>A0A1H0TAU0</accession>
<dbReference type="SUPFAM" id="SSF51735">
    <property type="entry name" value="NAD(P)-binding Rossmann-fold domains"/>
    <property type="match status" value="1"/>
</dbReference>
<evidence type="ECO:0000256" key="1">
    <source>
        <dbReference type="ARBA" id="ARBA00007637"/>
    </source>
</evidence>
<dbReference type="Proteomes" id="UP000199651">
    <property type="component" value="Unassembled WGS sequence"/>
</dbReference>
<gene>
    <name evidence="3" type="ORF">SAMN05192558_109368</name>
</gene>
<feature type="domain" description="NAD-dependent epimerase/dehydratase" evidence="2">
    <location>
        <begin position="3"/>
        <end position="241"/>
    </location>
</feature>
<dbReference type="InterPro" id="IPR001509">
    <property type="entry name" value="Epimerase_deHydtase"/>
</dbReference>
<dbReference type="Gene3D" id="3.40.50.720">
    <property type="entry name" value="NAD(P)-binding Rossmann-like Domain"/>
    <property type="match status" value="1"/>
</dbReference>
<dbReference type="InterPro" id="IPR036291">
    <property type="entry name" value="NAD(P)-bd_dom_sf"/>
</dbReference>
<sequence length="318" mass="33353">MRALVTGGAGFIGSTLVDRLLRDGHEVTVVDNLSRGNAHNLAGALATGRCELRELDITGPELHAVVAEARPEVVFHLAAQVDVRVSVAEPLLDVAQNVLGTVNVAEAARKAGVRKVLFASSGGSIYGTPDELPVAESQPINPKSPYAASKVSGEVYLDTYHQLYGLQCTHLALANVYGPRQDPHGEAGVVAIFAGALLNGKPTKVFGDGGNTRDYVYVEDVVSAFIAASGEVGTARRYNIGTGVQVSDRELHTLVANAAGAPDEPEFAPARLGDLRASALDASAAERELGWKPEVDIAEGVRRTVDFFRGGPRGALPS</sequence>
<dbReference type="EMBL" id="FNJB01000009">
    <property type="protein sequence ID" value="SDP51147.1"/>
    <property type="molecule type" value="Genomic_DNA"/>
</dbReference>
<dbReference type="AlphaFoldDB" id="A0A1H0TAU0"/>
<dbReference type="PRINTS" id="PR01713">
    <property type="entry name" value="NUCEPIMERASE"/>
</dbReference>
<dbReference type="Pfam" id="PF01370">
    <property type="entry name" value="Epimerase"/>
    <property type="match status" value="1"/>
</dbReference>
<dbReference type="PANTHER" id="PTHR43000">
    <property type="entry name" value="DTDP-D-GLUCOSE 4,6-DEHYDRATASE-RELATED"/>
    <property type="match status" value="1"/>
</dbReference>
<evidence type="ECO:0000313" key="4">
    <source>
        <dbReference type="Proteomes" id="UP000199651"/>
    </source>
</evidence>
<organism evidence="3 4">
    <name type="scientific">Actinokineospora alba</name>
    <dbReference type="NCBI Taxonomy" id="504798"/>
    <lineage>
        <taxon>Bacteria</taxon>
        <taxon>Bacillati</taxon>
        <taxon>Actinomycetota</taxon>
        <taxon>Actinomycetes</taxon>
        <taxon>Pseudonocardiales</taxon>
        <taxon>Pseudonocardiaceae</taxon>
        <taxon>Actinokineospora</taxon>
    </lineage>
</organism>